<protein>
    <submittedName>
        <fullName evidence="1">Uncharacterized protein</fullName>
    </submittedName>
</protein>
<sequence>MTNCILSCISKSAASRPREVTLPLYSALVRLHLQYCVHTRKIATHWNKSSGGPPSWLGAGEHDIQGEAERTGPVQPGEEGEIRTGRLLANYHHGQNRLDLGKLI</sequence>
<dbReference type="AlphaFoldDB" id="A0AAN7MJK0"/>
<evidence type="ECO:0000313" key="1">
    <source>
        <dbReference type="EMBL" id="KAK4810778.1"/>
    </source>
</evidence>
<dbReference type="Proteomes" id="UP001333110">
    <property type="component" value="Unassembled WGS sequence"/>
</dbReference>
<proteinExistence type="predicted"/>
<dbReference type="EMBL" id="JAUNZN010000018">
    <property type="protein sequence ID" value="KAK4810778.1"/>
    <property type="molecule type" value="Genomic_DNA"/>
</dbReference>
<name>A0AAN7MJK0_MYCAM</name>
<organism evidence="1 2">
    <name type="scientific">Mycteria americana</name>
    <name type="common">Wood stork</name>
    <dbReference type="NCBI Taxonomy" id="33587"/>
    <lineage>
        <taxon>Eukaryota</taxon>
        <taxon>Metazoa</taxon>
        <taxon>Chordata</taxon>
        <taxon>Craniata</taxon>
        <taxon>Vertebrata</taxon>
        <taxon>Euteleostomi</taxon>
        <taxon>Archelosauria</taxon>
        <taxon>Archosauria</taxon>
        <taxon>Dinosauria</taxon>
        <taxon>Saurischia</taxon>
        <taxon>Theropoda</taxon>
        <taxon>Coelurosauria</taxon>
        <taxon>Aves</taxon>
        <taxon>Neognathae</taxon>
        <taxon>Neoaves</taxon>
        <taxon>Aequornithes</taxon>
        <taxon>Ciconiiformes</taxon>
        <taxon>Ciconiidae</taxon>
        <taxon>Mycteria</taxon>
    </lineage>
</organism>
<gene>
    <name evidence="1" type="ORF">QYF61_008750</name>
</gene>
<keyword evidence="2" id="KW-1185">Reference proteome</keyword>
<accession>A0AAN7MJK0</accession>
<reference evidence="1 2" key="1">
    <citation type="journal article" date="2023" name="J. Hered.">
        <title>Chromosome-level genome of the wood stork (Mycteria americana) provides insight into avian chromosome evolution.</title>
        <authorList>
            <person name="Flamio R. Jr."/>
            <person name="Ramstad K.M."/>
        </authorList>
    </citation>
    <scope>NUCLEOTIDE SEQUENCE [LARGE SCALE GENOMIC DNA]</scope>
    <source>
        <strain evidence="1">JAX WOST 10</strain>
    </source>
</reference>
<comment type="caution">
    <text evidence="1">The sequence shown here is derived from an EMBL/GenBank/DDBJ whole genome shotgun (WGS) entry which is preliminary data.</text>
</comment>
<evidence type="ECO:0000313" key="2">
    <source>
        <dbReference type="Proteomes" id="UP001333110"/>
    </source>
</evidence>